<dbReference type="RefSeq" id="WP_198746364.1">
    <property type="nucleotide sequence ID" value="NZ_JAEHTE010000001.1"/>
</dbReference>
<comment type="caution">
    <text evidence="2">The sequence shown here is derived from an EMBL/GenBank/DDBJ whole genome shotgun (WGS) entry which is preliminary data.</text>
</comment>
<evidence type="ECO:0000313" key="2">
    <source>
        <dbReference type="EMBL" id="MBI6882756.1"/>
    </source>
</evidence>
<reference evidence="2" key="1">
    <citation type="submission" date="2020-12" db="EMBL/GenBank/DDBJ databases">
        <title>Enhanced detection system for hospital associated transmission using whole genome sequencing surveillance.</title>
        <authorList>
            <person name="Harrison L.H."/>
            <person name="Van Tyne D."/>
            <person name="Marsh J.W."/>
            <person name="Griffith M.P."/>
            <person name="Snyder D.J."/>
            <person name="Cooper V.S."/>
            <person name="Mustapha M."/>
        </authorList>
    </citation>
    <scope>NUCLEOTIDE SEQUENCE</scope>
    <source>
        <strain evidence="2">PSB00042</strain>
    </source>
</reference>
<organism evidence="2 3">
    <name type="scientific">Pseudomonas putida</name>
    <name type="common">Arthrobacter siderocapsulatus</name>
    <dbReference type="NCBI Taxonomy" id="303"/>
    <lineage>
        <taxon>Bacteria</taxon>
        <taxon>Pseudomonadati</taxon>
        <taxon>Pseudomonadota</taxon>
        <taxon>Gammaproteobacteria</taxon>
        <taxon>Pseudomonadales</taxon>
        <taxon>Pseudomonadaceae</taxon>
        <taxon>Pseudomonas</taxon>
    </lineage>
</organism>
<dbReference type="AlphaFoldDB" id="A0A8I1JHJ6"/>
<sequence length="180" mass="20702">MATKLLPPPLLIGSQRAFSISSFWEGRAVTTTAPMERRLLNLVLPPWQREFTWTEAQQVRFIEGVFLGLNVGSYVVNGRDYETNGDDKPMSGWLIDGQQRITSIARFINDEIAIFGNIHYSELPLGEKRRRFDNIVFPCVELEYQEDENLLKELYLRLNFGGTAHTQADRELVEKVSIHD</sequence>
<dbReference type="PANTHER" id="PTHR39639:SF1">
    <property type="entry name" value="DUF262 DOMAIN-CONTAINING PROTEIN"/>
    <property type="match status" value="1"/>
</dbReference>
<feature type="domain" description="GmrSD restriction endonucleases N-terminal" evidence="1">
    <location>
        <begin position="42"/>
        <end position="110"/>
    </location>
</feature>
<dbReference type="InterPro" id="IPR004919">
    <property type="entry name" value="GmrSD_N"/>
</dbReference>
<name>A0A8I1JHJ6_PSEPU</name>
<protein>
    <submittedName>
        <fullName evidence="2">DUF262 domain-containing protein</fullName>
    </submittedName>
</protein>
<proteinExistence type="predicted"/>
<dbReference type="PANTHER" id="PTHR39639">
    <property type="entry name" value="CHROMOSOME 16, WHOLE GENOME SHOTGUN SEQUENCE"/>
    <property type="match status" value="1"/>
</dbReference>
<accession>A0A8I1JHJ6</accession>
<dbReference type="Pfam" id="PF03235">
    <property type="entry name" value="GmrSD_N"/>
    <property type="match status" value="1"/>
</dbReference>
<dbReference type="EMBL" id="JAEHTE010000001">
    <property type="protein sequence ID" value="MBI6882756.1"/>
    <property type="molecule type" value="Genomic_DNA"/>
</dbReference>
<evidence type="ECO:0000313" key="3">
    <source>
        <dbReference type="Proteomes" id="UP000637061"/>
    </source>
</evidence>
<gene>
    <name evidence="2" type="ORF">JEU22_02425</name>
</gene>
<evidence type="ECO:0000259" key="1">
    <source>
        <dbReference type="Pfam" id="PF03235"/>
    </source>
</evidence>
<dbReference type="Proteomes" id="UP000637061">
    <property type="component" value="Unassembled WGS sequence"/>
</dbReference>